<protein>
    <submittedName>
        <fullName evidence="1">Uncharacterized protein</fullName>
    </submittedName>
</protein>
<evidence type="ECO:0000313" key="1">
    <source>
        <dbReference type="EMBL" id="CAF1585274.1"/>
    </source>
</evidence>
<proteinExistence type="predicted"/>
<dbReference type="EMBL" id="CAJOBC010098527">
    <property type="protein sequence ID" value="CAF4454707.1"/>
    <property type="molecule type" value="Genomic_DNA"/>
</dbReference>
<keyword evidence="3" id="KW-1185">Reference proteome</keyword>
<dbReference type="Proteomes" id="UP000663829">
    <property type="component" value="Unassembled WGS sequence"/>
</dbReference>
<dbReference type="EMBL" id="CAJNOQ010032478">
    <property type="protein sequence ID" value="CAF1585274.1"/>
    <property type="molecule type" value="Genomic_DNA"/>
</dbReference>
<dbReference type="Proteomes" id="UP000681722">
    <property type="component" value="Unassembled WGS sequence"/>
</dbReference>
<sequence length="132" mass="15013">MFDLTPVVLGDLKQLLISLKLYPTGPTVCNPTIEVIDFCNDLAVLKYIEHLYYIGFVNKSREAHREDYLGVLVKHEEFINIFGPDIAMPNIVGYSKAGILNDNISETLGDTFQQRLHQLYDGNLCDVYEESK</sequence>
<name>A0A815ZMS5_9BILA</name>
<reference evidence="1" key="1">
    <citation type="submission" date="2021-02" db="EMBL/GenBank/DDBJ databases">
        <authorList>
            <person name="Nowell W R."/>
        </authorList>
    </citation>
    <scope>NUCLEOTIDE SEQUENCE</scope>
</reference>
<organism evidence="1 3">
    <name type="scientific">Didymodactylos carnosus</name>
    <dbReference type="NCBI Taxonomy" id="1234261"/>
    <lineage>
        <taxon>Eukaryota</taxon>
        <taxon>Metazoa</taxon>
        <taxon>Spiralia</taxon>
        <taxon>Gnathifera</taxon>
        <taxon>Rotifera</taxon>
        <taxon>Eurotatoria</taxon>
        <taxon>Bdelloidea</taxon>
        <taxon>Philodinida</taxon>
        <taxon>Philodinidae</taxon>
        <taxon>Didymodactylos</taxon>
    </lineage>
</organism>
<evidence type="ECO:0000313" key="3">
    <source>
        <dbReference type="Proteomes" id="UP000663829"/>
    </source>
</evidence>
<gene>
    <name evidence="1" type="ORF">GPM918_LOCUS41377</name>
    <name evidence="2" type="ORF">SRO942_LOCUS42425</name>
</gene>
<accession>A0A815ZMS5</accession>
<dbReference type="AlphaFoldDB" id="A0A815ZMS5"/>
<evidence type="ECO:0000313" key="2">
    <source>
        <dbReference type="EMBL" id="CAF4454707.1"/>
    </source>
</evidence>
<comment type="caution">
    <text evidence="1">The sequence shown here is derived from an EMBL/GenBank/DDBJ whole genome shotgun (WGS) entry which is preliminary data.</text>
</comment>